<dbReference type="Pfam" id="PF01138">
    <property type="entry name" value="RNase_PH"/>
    <property type="match status" value="1"/>
</dbReference>
<dbReference type="InterPro" id="IPR020568">
    <property type="entry name" value="Ribosomal_Su5_D2-typ_SF"/>
</dbReference>
<evidence type="ECO:0000256" key="1">
    <source>
        <dbReference type="ARBA" id="ARBA00006678"/>
    </source>
</evidence>
<protein>
    <recommendedName>
        <fullName evidence="3">Exoribonuclease phosphorolytic domain-containing protein</fullName>
    </recommendedName>
</protein>
<dbReference type="Proteomes" id="UP001530400">
    <property type="component" value="Unassembled WGS sequence"/>
</dbReference>
<evidence type="ECO:0000256" key="2">
    <source>
        <dbReference type="SAM" id="MobiDB-lite"/>
    </source>
</evidence>
<dbReference type="InterPro" id="IPR036345">
    <property type="entry name" value="ExoRNase_PH_dom2_sf"/>
</dbReference>
<dbReference type="InterPro" id="IPR001247">
    <property type="entry name" value="ExoRNase_PH_dom1"/>
</dbReference>
<reference evidence="4 5" key="1">
    <citation type="submission" date="2024-10" db="EMBL/GenBank/DDBJ databases">
        <title>Updated reference genomes for cyclostephanoid diatoms.</title>
        <authorList>
            <person name="Roberts W.R."/>
            <person name="Alverson A.J."/>
        </authorList>
    </citation>
    <scope>NUCLEOTIDE SEQUENCE [LARGE SCALE GENOMIC DNA]</scope>
    <source>
        <strain evidence="4 5">AJA010-31</strain>
    </source>
</reference>
<dbReference type="InterPro" id="IPR027408">
    <property type="entry name" value="PNPase/RNase_PH_dom_sf"/>
</dbReference>
<organism evidence="4 5">
    <name type="scientific">Cyclotella atomus</name>
    <dbReference type="NCBI Taxonomy" id="382360"/>
    <lineage>
        <taxon>Eukaryota</taxon>
        <taxon>Sar</taxon>
        <taxon>Stramenopiles</taxon>
        <taxon>Ochrophyta</taxon>
        <taxon>Bacillariophyta</taxon>
        <taxon>Coscinodiscophyceae</taxon>
        <taxon>Thalassiosirophycidae</taxon>
        <taxon>Stephanodiscales</taxon>
        <taxon>Stephanodiscaceae</taxon>
        <taxon>Cyclotella</taxon>
    </lineage>
</organism>
<comment type="similarity">
    <text evidence="1">Belongs to the RNase PH family.</text>
</comment>
<dbReference type="EMBL" id="JALLPJ020000192">
    <property type="protein sequence ID" value="KAL3799227.1"/>
    <property type="molecule type" value="Genomic_DNA"/>
</dbReference>
<dbReference type="PANTHER" id="PTHR11953:SF0">
    <property type="entry name" value="EXOSOME COMPLEX COMPONENT RRP41"/>
    <property type="match status" value="1"/>
</dbReference>
<proteinExistence type="inferred from homology"/>
<sequence length="723" mass="80591">MTANPTMSTTATLSNLYIPLPIISSPIQYNPLSRIDSSTNESRSKRSLRSIHLSKSPLSQSTGSSLVELGNTKLLVSVRGPRSVGGCSFGKDGGLVCEVRYLPHIAIRTSTLALHSLSHDFTKSSSSITAGRIPRDTLSTSQDTHLLSSGGSPCAPAAFLDETYLSNRLYEALSPAVILDGLEKSKMCIEVYVQVLQSDGGVLGAAITGASLALVDADVPMKDLVCGCSSAVVKLENQDGDKYVAVADPTEDEILQACGVVTIAMLTNHKEVTVWDQFGKMTIGSSSEAMELARDGCLTLSRFVKNCLNPPLDRYYTGSMEVDTTNICQLYRVDECQDTTHCDDDSITSKNLTERVNSHLFIVRETETGEEIWRLPIQNADAVANHIIANDKLRYRLPSHTFRSMLLPMDGQTPIQSATWIASCAKGLFFAAFHEFDQRDDATMNSPFRFPEFTYCWFSDGENLSSNNDEDKWAFYHGLKLMSLEDALCWIVYRLMDDVQGEHFTSFLFQALGVLKKHLGALWEEQLGFCSQKETVSNMLMYEKRLQSLGCSLETPSSQISLSTEVARAAINELFYGERFKSSATVEDLHQQIKDVAVKSSIDFFSLVEMIMKAYTVHMQKQFTLIRLMFETSSTGTLTDYYNEPKEDHPRSSSDLIGFRELHKILKTLWPKITMQESTLIYREAYDVMYPQSDWGRPSPNGISFDSFMIAADHRSLFSQMRA</sequence>
<evidence type="ECO:0000259" key="3">
    <source>
        <dbReference type="Pfam" id="PF01138"/>
    </source>
</evidence>
<dbReference type="Gene3D" id="3.30.230.70">
    <property type="entry name" value="GHMP Kinase, N-terminal domain"/>
    <property type="match status" value="1"/>
</dbReference>
<accession>A0ABD3QFX0</accession>
<evidence type="ECO:0000313" key="4">
    <source>
        <dbReference type="EMBL" id="KAL3799227.1"/>
    </source>
</evidence>
<gene>
    <name evidence="4" type="ORF">ACHAWO_000459</name>
</gene>
<dbReference type="InterPro" id="IPR050080">
    <property type="entry name" value="RNase_PH"/>
</dbReference>
<keyword evidence="5" id="KW-1185">Reference proteome</keyword>
<dbReference type="PANTHER" id="PTHR11953">
    <property type="entry name" value="EXOSOME COMPLEX COMPONENT"/>
    <property type="match status" value="1"/>
</dbReference>
<dbReference type="AlphaFoldDB" id="A0ABD3QFX0"/>
<dbReference type="SUPFAM" id="SSF55666">
    <property type="entry name" value="Ribonuclease PH domain 2-like"/>
    <property type="match status" value="1"/>
</dbReference>
<comment type="caution">
    <text evidence="4">The sequence shown here is derived from an EMBL/GenBank/DDBJ whole genome shotgun (WGS) entry which is preliminary data.</text>
</comment>
<name>A0ABD3QFX0_9STRA</name>
<dbReference type="SUPFAM" id="SSF54211">
    <property type="entry name" value="Ribosomal protein S5 domain 2-like"/>
    <property type="match status" value="1"/>
</dbReference>
<feature type="region of interest" description="Disordered" evidence="2">
    <location>
        <begin position="34"/>
        <end position="64"/>
    </location>
</feature>
<evidence type="ECO:0000313" key="5">
    <source>
        <dbReference type="Proteomes" id="UP001530400"/>
    </source>
</evidence>
<feature type="domain" description="Exoribonuclease phosphorolytic" evidence="3">
    <location>
        <begin position="48"/>
        <end position="220"/>
    </location>
</feature>